<dbReference type="EMBL" id="KM038111">
    <property type="protein sequence ID" value="AIG55572.1"/>
    <property type="molecule type" value="Genomic_DNA"/>
</dbReference>
<accession>A0A0A7CLF6</accession>
<feature type="chain" id="PRO_5002027230" evidence="1">
    <location>
        <begin position="20"/>
        <end position="1114"/>
    </location>
</feature>
<dbReference type="AlphaFoldDB" id="A0A0A7CLF6"/>
<organism evidence="2">
    <name type="scientific">Thraustotheca clavata</name>
    <dbReference type="NCBI Taxonomy" id="74557"/>
    <lineage>
        <taxon>Eukaryota</taxon>
        <taxon>Sar</taxon>
        <taxon>Stramenopiles</taxon>
        <taxon>Oomycota</taxon>
        <taxon>Saprolegniomycetes</taxon>
        <taxon>Saprolegniales</taxon>
        <taxon>Achlyaceae</taxon>
        <taxon>Thraustotheca</taxon>
    </lineage>
</organism>
<keyword evidence="1" id="KW-0732">Signal</keyword>
<proteinExistence type="predicted"/>
<evidence type="ECO:0000256" key="1">
    <source>
        <dbReference type="SAM" id="SignalP"/>
    </source>
</evidence>
<sequence>MGSVLVLLFSPLHAWLTSSSSSSLPCLQTSFLLSQNASLDQIATAQPRINDAIVSFLAQSNVQSRIQWTNVDITTSTIDGNGPAIVQMCLYVPPNTSVNQVAMAMSATVNWSGLKTSISTLHRRFQLFDLTTPLQVLNQVTQYNFQRIPFPYVQWYLVVQGRFDYFWPQIKIKHAIAVLLNISSSSVIPQDIIFPPYDAYNDIATILPFAITQVNSSTFARTANTLTGPLQDILALHGILLLTQFPDPNGNGKLQQSVPWPEYPQLDPTSFYPFHNWTPVPNSFVVKLIYGGLLTLTNMSSVILQVLDVLDSPQTANFTDFQTLTLTYPPNNGTATFESSRYNTLDFIVAGDRSTLEANQQTLGESLYQIGVSIFDVIDINSTMQTAQWYPYMQLDCPYNLSALASIIQRIALAAFFSIPLSSIQLIEIATNSTTFEIACNDTLEQRYLKKQLKETTRWSTVMNNFTANSAFCTIGGESLAYPPMFPGSTYGWSQPSSSMDNTCSVNTIELTACDQCDRYLNAVCFTNPNCYQTQTTLLSQLLVSSNASSVFQQLSLSTSANTKTLNTLALYYSCIAAFQCLIAPNTSIITSDEVYTIDINANGANFSTTLYYPQDDIYLVLNDQTTLEEIQINLSSSISNSIFVNVSGTSSSFNVTMDSVVIPFQLPVIAYSTVPATIQRISASIPQLVFLSNSSNDTTVLLNGKCTTCLTQMDECKMSPSCPSIAICWSNVVESAISQLDSVYSTLEISTQLISCYENASLEDFEMFLRVQKCLLQSSCPISPTLESIVKGTMIVLRSTTGFQTIELTPTPAVTLTIGTESIILSSNSISGLQATMINFLSPLCQASIQSNTANLTIQFNDFGAPILPTINGTIYSQMPRIFLDRMPLDSSRFGFSYQSYKQLSPSSLPNAFTTTLNSNCQMCQNLFDQCLLSSFCASIISNFQNTIAGATNAFIGWSVALQRLSFDIPEWDQFAQTLSCFEIHNCPINSTISMLKNGRMLLLSSTPVVLSVTFSSSPFEAAIYVQRFRQPINVSSNSSAAYIQGQFQMNFGSLALTNVSITNTSMELSLNSYYGPTPEFMVTSSEFSNKTIILGTSMVSVVSYSPAAYFPY</sequence>
<reference evidence="2" key="1">
    <citation type="journal article" date="2014" name="Genome Biol. Evol.">
        <title>The secreted proteins of Achlya hypogyna and Thraustotheca clavata identify the ancestral oomycete secretome and reveal gene acquisitions by horizontal gene transfer.</title>
        <authorList>
            <person name="Misner I."/>
            <person name="Blouin N."/>
            <person name="Leonard G."/>
            <person name="Richards T.A."/>
            <person name="Lane C.E."/>
        </authorList>
    </citation>
    <scope>NUCLEOTIDE SEQUENCE</scope>
    <source>
        <strain evidence="2">ATCC 34112</strain>
    </source>
</reference>
<feature type="signal peptide" evidence="1">
    <location>
        <begin position="1"/>
        <end position="19"/>
    </location>
</feature>
<evidence type="ECO:0000313" key="2">
    <source>
        <dbReference type="EMBL" id="AIG55572.1"/>
    </source>
</evidence>
<name>A0A0A7CLF6_9STRA</name>
<protein>
    <submittedName>
        <fullName evidence="2">Secreted protein</fullName>
    </submittedName>
</protein>